<comment type="caution">
    <text evidence="12">The sequence shown here is derived from an EMBL/GenBank/DDBJ whole genome shotgun (WGS) entry which is preliminary data.</text>
</comment>
<evidence type="ECO:0000256" key="3">
    <source>
        <dbReference type="ARBA" id="ARBA00022692"/>
    </source>
</evidence>
<evidence type="ECO:0000313" key="13">
    <source>
        <dbReference type="Proteomes" id="UP000606786"/>
    </source>
</evidence>
<reference evidence="12" key="1">
    <citation type="submission" date="2020-11" db="EMBL/GenBank/DDBJ databases">
        <authorList>
            <person name="Whitehead M."/>
        </authorList>
    </citation>
    <scope>NUCLEOTIDE SEQUENCE</scope>
    <source>
        <strain evidence="12">EGII</strain>
    </source>
</reference>
<dbReference type="AlphaFoldDB" id="A0A811U8N1"/>
<evidence type="ECO:0000313" key="12">
    <source>
        <dbReference type="EMBL" id="CAD6994698.1"/>
    </source>
</evidence>
<dbReference type="GO" id="GO:0005886">
    <property type="term" value="C:plasma membrane"/>
    <property type="evidence" value="ECO:0007669"/>
    <property type="project" value="TreeGrafter"/>
</dbReference>
<proteinExistence type="inferred from homology"/>
<comment type="subcellular location">
    <subcellularLocation>
        <location evidence="1">Membrane</location>
        <topology evidence="1">Multi-pass membrane protein</topology>
    </subcellularLocation>
</comment>
<evidence type="ECO:0000256" key="4">
    <source>
        <dbReference type="ARBA" id="ARBA00022989"/>
    </source>
</evidence>
<keyword evidence="5" id="KW-0297">G-protein coupled receptor</keyword>
<dbReference type="EMBL" id="CAJHJT010000001">
    <property type="protein sequence ID" value="CAD6994698.1"/>
    <property type="molecule type" value="Genomic_DNA"/>
</dbReference>
<dbReference type="PANTHER" id="PTHR24238:SF73">
    <property type="entry name" value="RYAMIDE RECEPTOR"/>
    <property type="match status" value="1"/>
</dbReference>
<feature type="domain" description="G-protein coupled receptors family 1 profile" evidence="11">
    <location>
        <begin position="1"/>
        <end position="72"/>
    </location>
</feature>
<evidence type="ECO:0000256" key="5">
    <source>
        <dbReference type="ARBA" id="ARBA00023040"/>
    </source>
</evidence>
<dbReference type="SUPFAM" id="SSF81321">
    <property type="entry name" value="Family A G protein-coupled receptor-like"/>
    <property type="match status" value="1"/>
</dbReference>
<sequence length="72" mass="8527">YICHEEWPSSEQNYFYTLALMTLQFILPVTVLIFTYARIAYAVWGKRPPGEAENTRDQRMARSKRKVSVQQQ</sequence>
<dbReference type="InterPro" id="IPR000276">
    <property type="entry name" value="GPCR_Rhodpsn"/>
</dbReference>
<accession>A0A811U8N1</accession>
<evidence type="ECO:0000256" key="10">
    <source>
        <dbReference type="SAM" id="Phobius"/>
    </source>
</evidence>
<evidence type="ECO:0000256" key="6">
    <source>
        <dbReference type="ARBA" id="ARBA00023136"/>
    </source>
</evidence>
<keyword evidence="8" id="KW-0807">Transducer</keyword>
<dbReference type="GO" id="GO:0008188">
    <property type="term" value="F:neuropeptide receptor activity"/>
    <property type="evidence" value="ECO:0007669"/>
    <property type="project" value="TreeGrafter"/>
</dbReference>
<dbReference type="InterPro" id="IPR017452">
    <property type="entry name" value="GPCR_Rhodpsn_7TM"/>
</dbReference>
<name>A0A811U8N1_CERCA</name>
<keyword evidence="6 10" id="KW-0472">Membrane</keyword>
<dbReference type="Pfam" id="PF00001">
    <property type="entry name" value="7tm_1"/>
    <property type="match status" value="1"/>
</dbReference>
<gene>
    <name evidence="12" type="ORF">CCAP1982_LOCUS3433</name>
</gene>
<feature type="compositionally biased region" description="Basic and acidic residues" evidence="9">
    <location>
        <begin position="49"/>
        <end position="60"/>
    </location>
</feature>
<evidence type="ECO:0000256" key="1">
    <source>
        <dbReference type="ARBA" id="ARBA00004141"/>
    </source>
</evidence>
<organism evidence="12 13">
    <name type="scientific">Ceratitis capitata</name>
    <name type="common">Mediterranean fruit fly</name>
    <name type="synonym">Tephritis capitata</name>
    <dbReference type="NCBI Taxonomy" id="7213"/>
    <lineage>
        <taxon>Eukaryota</taxon>
        <taxon>Metazoa</taxon>
        <taxon>Ecdysozoa</taxon>
        <taxon>Arthropoda</taxon>
        <taxon>Hexapoda</taxon>
        <taxon>Insecta</taxon>
        <taxon>Pterygota</taxon>
        <taxon>Neoptera</taxon>
        <taxon>Endopterygota</taxon>
        <taxon>Diptera</taxon>
        <taxon>Brachycera</taxon>
        <taxon>Muscomorpha</taxon>
        <taxon>Tephritoidea</taxon>
        <taxon>Tephritidae</taxon>
        <taxon>Ceratitis</taxon>
        <taxon>Ceratitis</taxon>
    </lineage>
</organism>
<protein>
    <submittedName>
        <fullName evidence="12">(Mediterranean fruit fly) hypothetical protein</fullName>
    </submittedName>
</protein>
<evidence type="ECO:0000256" key="8">
    <source>
        <dbReference type="ARBA" id="ARBA00023224"/>
    </source>
</evidence>
<keyword evidence="7" id="KW-0675">Receptor</keyword>
<dbReference type="PANTHER" id="PTHR24238">
    <property type="entry name" value="G-PROTEIN COUPLED RECEPTOR"/>
    <property type="match status" value="1"/>
</dbReference>
<dbReference type="PROSITE" id="PS50262">
    <property type="entry name" value="G_PROTEIN_RECEP_F1_2"/>
    <property type="match status" value="1"/>
</dbReference>
<dbReference type="OrthoDB" id="10053194at2759"/>
<evidence type="ECO:0000256" key="9">
    <source>
        <dbReference type="SAM" id="MobiDB-lite"/>
    </source>
</evidence>
<evidence type="ECO:0000256" key="2">
    <source>
        <dbReference type="ARBA" id="ARBA00010663"/>
    </source>
</evidence>
<dbReference type="Gene3D" id="1.20.1070.10">
    <property type="entry name" value="Rhodopsin 7-helix transmembrane proteins"/>
    <property type="match status" value="1"/>
</dbReference>
<dbReference type="Proteomes" id="UP000606786">
    <property type="component" value="Unassembled WGS sequence"/>
</dbReference>
<feature type="compositionally biased region" description="Basic residues" evidence="9">
    <location>
        <begin position="61"/>
        <end position="72"/>
    </location>
</feature>
<feature type="region of interest" description="Disordered" evidence="9">
    <location>
        <begin position="49"/>
        <end position="72"/>
    </location>
</feature>
<feature type="transmembrane region" description="Helical" evidence="10">
    <location>
        <begin position="14"/>
        <end position="37"/>
    </location>
</feature>
<keyword evidence="4 10" id="KW-1133">Transmembrane helix</keyword>
<evidence type="ECO:0000256" key="7">
    <source>
        <dbReference type="ARBA" id="ARBA00023170"/>
    </source>
</evidence>
<keyword evidence="3 10" id="KW-0812">Transmembrane</keyword>
<comment type="similarity">
    <text evidence="2">Belongs to the G-protein coupled receptor 1 family.</text>
</comment>
<evidence type="ECO:0000259" key="11">
    <source>
        <dbReference type="PROSITE" id="PS50262"/>
    </source>
</evidence>
<feature type="non-terminal residue" evidence="12">
    <location>
        <position position="1"/>
    </location>
</feature>
<keyword evidence="13" id="KW-1185">Reference proteome</keyword>